<feature type="signal peptide" evidence="1">
    <location>
        <begin position="1"/>
        <end position="27"/>
    </location>
</feature>
<dbReference type="RefSeq" id="WP_101264723.1">
    <property type="nucleotide sequence ID" value="NZ_NWTK01000003.1"/>
</dbReference>
<dbReference type="AlphaFoldDB" id="A0A2N3KWC3"/>
<dbReference type="Gene3D" id="3.40.190.10">
    <property type="entry name" value="Periplasmic binding protein-like II"/>
    <property type="match status" value="2"/>
</dbReference>
<comment type="caution">
    <text evidence="2">The sequence shown here is derived from an EMBL/GenBank/DDBJ whole genome shotgun (WGS) entry which is preliminary data.</text>
</comment>
<organism evidence="2 3">
    <name type="scientific">Thalassospira marina</name>
    <dbReference type="NCBI Taxonomy" id="2048283"/>
    <lineage>
        <taxon>Bacteria</taxon>
        <taxon>Pseudomonadati</taxon>
        <taxon>Pseudomonadota</taxon>
        <taxon>Alphaproteobacteria</taxon>
        <taxon>Rhodospirillales</taxon>
        <taxon>Thalassospiraceae</taxon>
        <taxon>Thalassospira</taxon>
    </lineage>
</organism>
<dbReference type="CDD" id="cd13568">
    <property type="entry name" value="PBP2_TAXI_TRAP_like_3"/>
    <property type="match status" value="1"/>
</dbReference>
<keyword evidence="1" id="KW-0732">Signal</keyword>
<dbReference type="EMBL" id="NWTK01000003">
    <property type="protein sequence ID" value="PKR54881.1"/>
    <property type="molecule type" value="Genomic_DNA"/>
</dbReference>
<protein>
    <submittedName>
        <fullName evidence="2">C4-dicarboxylate ABC transporter substrate-binding protein</fullName>
    </submittedName>
</protein>
<dbReference type="NCBIfam" id="TIGR02122">
    <property type="entry name" value="TRAP_TAXI"/>
    <property type="match status" value="1"/>
</dbReference>
<evidence type="ECO:0000256" key="1">
    <source>
        <dbReference type="SAM" id="SignalP"/>
    </source>
</evidence>
<evidence type="ECO:0000313" key="2">
    <source>
        <dbReference type="EMBL" id="PKR54881.1"/>
    </source>
</evidence>
<dbReference type="InterPro" id="IPR011852">
    <property type="entry name" value="TRAP_TAXI"/>
</dbReference>
<sequence length="333" mass="35783">MKPARTILWSLMLLVAMAGGMSKQALAHSEAIKQKSRFVSIGTGGPTGVFYPVGSAICRLINQSRKLHGIRCTVESTRGSVYNINSVHSGAFDFGIVQSDIQSDANNGTGTFAPTGRIDDMQAVFSLYVETFTVLARADAGIIDFDDLKGKRVNIGNPGSGQRDTMERVMAAKGWTLDDFAMASELNPTDQIKALCQNRIDATVYTVAHPSRAIADAMKACDTVLVDVDGPAIDRLLADNPYFHAARIPGGLYYGNPEPVDTIRAGAALMVSSHTDPGIVYELVKTVFENFGKFKGQHPALAELSKDAMVNGDAPSPIHAGAIRYYREAGLMH</sequence>
<accession>A0A2N3KWC3</accession>
<dbReference type="OrthoDB" id="8477520at2"/>
<dbReference type="PANTHER" id="PTHR42941:SF1">
    <property type="entry name" value="SLL1037 PROTEIN"/>
    <property type="match status" value="1"/>
</dbReference>
<evidence type="ECO:0000313" key="3">
    <source>
        <dbReference type="Proteomes" id="UP000233597"/>
    </source>
</evidence>
<gene>
    <name evidence="2" type="ORF">COO20_05620</name>
</gene>
<dbReference type="PANTHER" id="PTHR42941">
    <property type="entry name" value="SLL1037 PROTEIN"/>
    <property type="match status" value="1"/>
</dbReference>
<dbReference type="Pfam" id="PF16868">
    <property type="entry name" value="NMT1_3"/>
    <property type="match status" value="1"/>
</dbReference>
<reference evidence="2 3" key="1">
    <citation type="submission" date="2017-09" db="EMBL/GenBank/DDBJ databases">
        <title>Biodiversity and function of Thalassospira species in the particle-attached aromatic-hydrocarbon-degrading consortia from the surface seawater of the South China Sea.</title>
        <authorList>
            <person name="Dong C."/>
            <person name="Liu R."/>
            <person name="Shao Z."/>
        </authorList>
    </citation>
    <scope>NUCLEOTIDE SEQUENCE [LARGE SCALE GENOMIC DNA]</scope>
    <source>
        <strain evidence="2 3">CSC1P2</strain>
    </source>
</reference>
<proteinExistence type="predicted"/>
<dbReference type="Proteomes" id="UP000233597">
    <property type="component" value="Unassembled WGS sequence"/>
</dbReference>
<name>A0A2N3KWC3_9PROT</name>
<dbReference type="SUPFAM" id="SSF53850">
    <property type="entry name" value="Periplasmic binding protein-like II"/>
    <property type="match status" value="1"/>
</dbReference>
<feature type="chain" id="PRO_5014897789" evidence="1">
    <location>
        <begin position="28"/>
        <end position="333"/>
    </location>
</feature>